<protein>
    <submittedName>
        <fullName evidence="1">Uncharacterized protein</fullName>
    </submittedName>
</protein>
<evidence type="ECO:0000313" key="2">
    <source>
        <dbReference type="Proteomes" id="UP001305414"/>
    </source>
</evidence>
<keyword evidence="2" id="KW-1185">Reference proteome</keyword>
<dbReference type="AlphaFoldDB" id="A0AAN7Z5W6"/>
<accession>A0AAN7Z5W6</accession>
<dbReference type="Proteomes" id="UP001305414">
    <property type="component" value="Unassembled WGS sequence"/>
</dbReference>
<organism evidence="1 2">
    <name type="scientific">Xylaria bambusicola</name>
    <dbReference type="NCBI Taxonomy" id="326684"/>
    <lineage>
        <taxon>Eukaryota</taxon>
        <taxon>Fungi</taxon>
        <taxon>Dikarya</taxon>
        <taxon>Ascomycota</taxon>
        <taxon>Pezizomycotina</taxon>
        <taxon>Sordariomycetes</taxon>
        <taxon>Xylariomycetidae</taxon>
        <taxon>Xylariales</taxon>
        <taxon>Xylariaceae</taxon>
        <taxon>Xylaria</taxon>
    </lineage>
</organism>
<comment type="caution">
    <text evidence="1">The sequence shown here is derived from an EMBL/GenBank/DDBJ whole genome shotgun (WGS) entry which is preliminary data.</text>
</comment>
<dbReference type="EMBL" id="JAWHQM010000002">
    <property type="protein sequence ID" value="KAK5625251.1"/>
    <property type="molecule type" value="Genomic_DNA"/>
</dbReference>
<evidence type="ECO:0000313" key="1">
    <source>
        <dbReference type="EMBL" id="KAK5625251.1"/>
    </source>
</evidence>
<name>A0AAN7Z5W6_9PEZI</name>
<reference evidence="1 2" key="1">
    <citation type="submission" date="2023-10" db="EMBL/GenBank/DDBJ databases">
        <title>Draft genome sequence of Xylaria bambusicola isolate GMP-LS, the root and basal stem rot pathogen of sugarcane in Indonesia.</title>
        <authorList>
            <person name="Selvaraj P."/>
            <person name="Muralishankar V."/>
            <person name="Muruganantham S."/>
            <person name="Sp S."/>
            <person name="Haryani S."/>
            <person name="Lau K.J.X."/>
            <person name="Naqvi N.I."/>
        </authorList>
    </citation>
    <scope>NUCLEOTIDE SEQUENCE [LARGE SCALE GENOMIC DNA]</scope>
    <source>
        <strain evidence="1">GMP-LS</strain>
    </source>
</reference>
<gene>
    <name evidence="1" type="ORF">RRF57_000967</name>
</gene>
<proteinExistence type="predicted"/>
<sequence>MAHCGKGEECRGSALHIDTSLQLADKTDGGGTGTITQSDKQQKAPAIKLWPEIHVDYKASVPEVLVNLAACYLFQDAESEGGGGMRLLSIAIRARDYDEMDEYWDSLTKTMKGSLPSWAPNPGNEASGAIEPLYSREGRTSKHALHQLILSLRSRRMDKSYMSTPQG</sequence>